<organism evidence="1 2">
    <name type="scientific">Natronoglycomyces albus</name>
    <dbReference type="NCBI Taxonomy" id="2811108"/>
    <lineage>
        <taxon>Bacteria</taxon>
        <taxon>Bacillati</taxon>
        <taxon>Actinomycetota</taxon>
        <taxon>Actinomycetes</taxon>
        <taxon>Glycomycetales</taxon>
        <taxon>Glycomycetaceae</taxon>
        <taxon>Natronoglycomyces</taxon>
    </lineage>
</organism>
<dbReference type="AlphaFoldDB" id="A0A895XS53"/>
<dbReference type="KEGG" id="nav:JQS30_03680"/>
<protein>
    <submittedName>
        <fullName evidence="1">Uncharacterized protein</fullName>
    </submittedName>
</protein>
<evidence type="ECO:0000313" key="2">
    <source>
        <dbReference type="Proteomes" id="UP000662939"/>
    </source>
</evidence>
<proteinExistence type="predicted"/>
<reference evidence="1" key="1">
    <citation type="submission" date="2021-02" db="EMBL/GenBank/DDBJ databases">
        <title>Natronoglycomyces albus gen. nov., sp. nov, a haloalkaliphilic actinobacterium from a soda solonchak soil.</title>
        <authorList>
            <person name="Sorokin D.Y."/>
            <person name="Khijniak T.V."/>
            <person name="Zakharycheva A.P."/>
            <person name="Boueva O.V."/>
            <person name="Ariskina E.V."/>
            <person name="Hahnke R.L."/>
            <person name="Bunk B."/>
            <person name="Sproer C."/>
            <person name="Schumann P."/>
            <person name="Evtushenko L.I."/>
            <person name="Kublanov I.V."/>
        </authorList>
    </citation>
    <scope>NUCLEOTIDE SEQUENCE</scope>
    <source>
        <strain evidence="1">DSM 106290</strain>
    </source>
</reference>
<dbReference type="EMBL" id="CP070496">
    <property type="protein sequence ID" value="QSB06035.1"/>
    <property type="molecule type" value="Genomic_DNA"/>
</dbReference>
<accession>A0A895XS53</accession>
<sequence>MSSEYTLYTSVDSPDVLGERFADALECHAVFNDDPDTLSYAGEFFDLDILSNLSSSFDDQAELIDATPTAVVMTPHKGTAWASETRIVRLFIDAAIQLWKDFPLSTGIVTDLDERCLMRKHAGSGIAVDPLLLNPNEYNQTSEFDVLASFPPLSDSDR</sequence>
<dbReference type="RefSeq" id="WP_213172046.1">
    <property type="nucleotide sequence ID" value="NZ_CP070496.1"/>
</dbReference>
<keyword evidence="2" id="KW-1185">Reference proteome</keyword>
<name>A0A895XS53_9ACTN</name>
<evidence type="ECO:0000313" key="1">
    <source>
        <dbReference type="EMBL" id="QSB06035.1"/>
    </source>
</evidence>
<gene>
    <name evidence="1" type="ORF">JQS30_03680</name>
</gene>
<dbReference type="Proteomes" id="UP000662939">
    <property type="component" value="Chromosome"/>
</dbReference>